<evidence type="ECO:0000313" key="3">
    <source>
        <dbReference type="EMBL" id="AEB00296.1"/>
    </source>
</evidence>
<dbReference type="InterPro" id="IPR036508">
    <property type="entry name" value="Chitin-bd_dom_sf"/>
</dbReference>
<keyword evidence="1" id="KW-0472">Membrane</keyword>
<accession>F4ZKN5</accession>
<dbReference type="GO" id="GO:0005576">
    <property type="term" value="C:extracellular region"/>
    <property type="evidence" value="ECO:0007669"/>
    <property type="project" value="InterPro"/>
</dbReference>
<evidence type="ECO:0000256" key="1">
    <source>
        <dbReference type="SAM" id="Phobius"/>
    </source>
</evidence>
<dbReference type="GO" id="GO:0008061">
    <property type="term" value="F:chitin binding"/>
    <property type="evidence" value="ECO:0007669"/>
    <property type="project" value="InterPro"/>
</dbReference>
<keyword evidence="4" id="KW-1185">Reference proteome</keyword>
<protein>
    <recommendedName>
        <fullName evidence="2">Chitin-binding type-2 domain-containing protein</fullName>
    </recommendedName>
</protein>
<dbReference type="PROSITE" id="PS50940">
    <property type="entry name" value="CHIT_BIND_II"/>
    <property type="match status" value="1"/>
</dbReference>
<dbReference type="GeneID" id="10722889"/>
<reference evidence="3 4" key="1">
    <citation type="journal article" date="2011" name="Arch. Virol.">
        <title>Genomic sequencing and analysis of Clostera anachoreta granulovirus.</title>
        <authorList>
            <person name="Liang Z."/>
            <person name="Zhang X."/>
            <person name="Yin X."/>
            <person name="Cao S."/>
            <person name="Xu F."/>
        </authorList>
    </citation>
    <scope>NUCLEOTIDE SEQUENCE [LARGE SCALE GENOMIC DNA]</scope>
    <source>
        <strain evidence="3">ClanGV-HBHN</strain>
    </source>
</reference>
<name>F4ZKN5_9BBAC</name>
<dbReference type="RefSeq" id="YP_004376216.1">
    <property type="nucleotide sequence ID" value="NC_015398.1"/>
</dbReference>
<keyword evidence="1" id="KW-1133">Transmembrane helix</keyword>
<organism evidence="3 4">
    <name type="scientific">Clostera anachoreta granulovirus</name>
    <dbReference type="NCBI Taxonomy" id="283675"/>
    <lineage>
        <taxon>Viruses</taxon>
        <taxon>Viruses incertae sedis</taxon>
        <taxon>Naldaviricetes</taxon>
        <taxon>Lefavirales</taxon>
        <taxon>Baculoviridae</taxon>
        <taxon>Betabaculovirus</taxon>
        <taxon>Betabaculovirus clanachoretae</taxon>
    </lineage>
</organism>
<dbReference type="SUPFAM" id="SSF57625">
    <property type="entry name" value="Invertebrate chitin-binding proteins"/>
    <property type="match status" value="1"/>
</dbReference>
<dbReference type="SMART" id="SM00494">
    <property type="entry name" value="ChtBD2"/>
    <property type="match status" value="1"/>
</dbReference>
<proteinExistence type="predicted"/>
<evidence type="ECO:0000313" key="4">
    <source>
        <dbReference type="Proteomes" id="UP000203549"/>
    </source>
</evidence>
<dbReference type="EMBL" id="HQ116624">
    <property type="protein sequence ID" value="AEB00296.1"/>
    <property type="molecule type" value="Genomic_DNA"/>
</dbReference>
<dbReference type="OrthoDB" id="24819at10239"/>
<dbReference type="Proteomes" id="UP000203549">
    <property type="component" value="Segment"/>
</dbReference>
<evidence type="ECO:0000259" key="2">
    <source>
        <dbReference type="PROSITE" id="PS50940"/>
    </source>
</evidence>
<sequence>MRRDIISSQMDILNISTLVFAIFIVLKVIIYHHIKRLQKQTWFMDRLCVVGYHGNVADPFECDSYYQCPEGVKFYCAVGTQFDGDKGLCVPIDKNDVNGCYAVADRRLLN</sequence>
<keyword evidence="1" id="KW-0812">Transmembrane</keyword>
<dbReference type="InterPro" id="IPR002557">
    <property type="entry name" value="Chitin-bd_dom"/>
</dbReference>
<feature type="domain" description="Chitin-binding type-2" evidence="2">
    <location>
        <begin position="45"/>
        <end position="102"/>
    </location>
</feature>
<feature type="transmembrane region" description="Helical" evidence="1">
    <location>
        <begin position="12"/>
        <end position="34"/>
    </location>
</feature>
<dbReference type="KEGG" id="vg:10722889"/>